<keyword evidence="1" id="KW-0645">Protease</keyword>
<reference evidence="1 2" key="1">
    <citation type="journal article" date="2017" name="Int. J. Syst. Evol. Microbiol.">
        <title>Ramlibacter monticola sp. nov., isolated from forest soil.</title>
        <authorList>
            <person name="Chaudhary D.K."/>
            <person name="Kim J."/>
        </authorList>
    </citation>
    <scope>NUCLEOTIDE SEQUENCE [LARGE SCALE GENOMIC DNA]</scope>
    <source>
        <strain evidence="1 2">KACC 19175</strain>
    </source>
</reference>
<sequence length="192" mass="20405">MNDTPHSHPQLADAVERVKPSVVAVRCRRVGTASAFAWRANVLVTAANAVGHASRVQLVLPSGEAVAGEVRGIDPATDLAVVGSDATVPVVERRMASGPRVGDFVFAVGREASSLLHASFGHIGAVAGAWRAWRGGQVDRLIRLDGGLYPAHVAAASRAAPGPGHGRFPWPPPARPKLRCRHRFRSRRSKCR</sequence>
<dbReference type="GO" id="GO:0004252">
    <property type="term" value="F:serine-type endopeptidase activity"/>
    <property type="evidence" value="ECO:0007669"/>
    <property type="project" value="InterPro"/>
</dbReference>
<evidence type="ECO:0000313" key="1">
    <source>
        <dbReference type="EMBL" id="MBL0392478.1"/>
    </source>
</evidence>
<name>A0A937CUA2_9BURK</name>
<proteinExistence type="predicted"/>
<dbReference type="RefSeq" id="WP_201675101.1">
    <property type="nucleotide sequence ID" value="NZ_JAEQNE010000003.1"/>
</dbReference>
<keyword evidence="2" id="KW-1185">Reference proteome</keyword>
<protein>
    <submittedName>
        <fullName evidence="1">Serine protease</fullName>
    </submittedName>
</protein>
<dbReference type="PRINTS" id="PR00834">
    <property type="entry name" value="PROTEASES2C"/>
</dbReference>
<gene>
    <name evidence="1" type="ORF">JJ685_15160</name>
</gene>
<dbReference type="AlphaFoldDB" id="A0A937CUA2"/>
<organism evidence="1 2">
    <name type="scientific">Ramlibacter monticola</name>
    <dbReference type="NCBI Taxonomy" id="1926872"/>
    <lineage>
        <taxon>Bacteria</taxon>
        <taxon>Pseudomonadati</taxon>
        <taxon>Pseudomonadota</taxon>
        <taxon>Betaproteobacteria</taxon>
        <taxon>Burkholderiales</taxon>
        <taxon>Comamonadaceae</taxon>
        <taxon>Ramlibacter</taxon>
    </lineage>
</organism>
<accession>A0A937CUA2</accession>
<dbReference type="Proteomes" id="UP000599109">
    <property type="component" value="Unassembled WGS sequence"/>
</dbReference>
<dbReference type="Pfam" id="PF13365">
    <property type="entry name" value="Trypsin_2"/>
    <property type="match status" value="1"/>
</dbReference>
<keyword evidence="1" id="KW-0378">Hydrolase</keyword>
<comment type="caution">
    <text evidence="1">The sequence shown here is derived from an EMBL/GenBank/DDBJ whole genome shotgun (WGS) entry which is preliminary data.</text>
</comment>
<dbReference type="InterPro" id="IPR001940">
    <property type="entry name" value="Peptidase_S1C"/>
</dbReference>
<dbReference type="GO" id="GO:0006508">
    <property type="term" value="P:proteolysis"/>
    <property type="evidence" value="ECO:0007669"/>
    <property type="project" value="UniProtKB-KW"/>
</dbReference>
<evidence type="ECO:0000313" key="2">
    <source>
        <dbReference type="Proteomes" id="UP000599109"/>
    </source>
</evidence>
<dbReference type="EMBL" id="JAEQNE010000003">
    <property type="protein sequence ID" value="MBL0392478.1"/>
    <property type="molecule type" value="Genomic_DNA"/>
</dbReference>
<dbReference type="Gene3D" id="2.40.10.120">
    <property type="match status" value="1"/>
</dbReference>
<dbReference type="SUPFAM" id="SSF50494">
    <property type="entry name" value="Trypsin-like serine proteases"/>
    <property type="match status" value="1"/>
</dbReference>
<dbReference type="InterPro" id="IPR009003">
    <property type="entry name" value="Peptidase_S1_PA"/>
</dbReference>